<proteinExistence type="predicted"/>
<protein>
    <submittedName>
        <fullName evidence="1">Uncharacterized protein</fullName>
    </submittedName>
</protein>
<keyword evidence="2" id="KW-1185">Reference proteome</keyword>
<name>A0ACB9NCM3_BAUVA</name>
<accession>A0ACB9NCM3</accession>
<dbReference type="Proteomes" id="UP000828941">
    <property type="component" value="Chromosome 7"/>
</dbReference>
<evidence type="ECO:0000313" key="1">
    <source>
        <dbReference type="EMBL" id="KAI4333549.1"/>
    </source>
</evidence>
<organism evidence="1 2">
    <name type="scientific">Bauhinia variegata</name>
    <name type="common">Purple orchid tree</name>
    <name type="synonym">Phanera variegata</name>
    <dbReference type="NCBI Taxonomy" id="167791"/>
    <lineage>
        <taxon>Eukaryota</taxon>
        <taxon>Viridiplantae</taxon>
        <taxon>Streptophyta</taxon>
        <taxon>Embryophyta</taxon>
        <taxon>Tracheophyta</taxon>
        <taxon>Spermatophyta</taxon>
        <taxon>Magnoliopsida</taxon>
        <taxon>eudicotyledons</taxon>
        <taxon>Gunneridae</taxon>
        <taxon>Pentapetalae</taxon>
        <taxon>rosids</taxon>
        <taxon>fabids</taxon>
        <taxon>Fabales</taxon>
        <taxon>Fabaceae</taxon>
        <taxon>Cercidoideae</taxon>
        <taxon>Cercideae</taxon>
        <taxon>Bauhiniinae</taxon>
        <taxon>Bauhinia</taxon>
    </lineage>
</organism>
<comment type="caution">
    <text evidence="1">The sequence shown here is derived from an EMBL/GenBank/DDBJ whole genome shotgun (WGS) entry which is preliminary data.</text>
</comment>
<dbReference type="EMBL" id="CM039432">
    <property type="protein sequence ID" value="KAI4333549.1"/>
    <property type="molecule type" value="Genomic_DNA"/>
</dbReference>
<reference evidence="1 2" key="1">
    <citation type="journal article" date="2022" name="DNA Res.">
        <title>Chromosomal-level genome assembly of the orchid tree Bauhinia variegata (Leguminosae; Cercidoideae) supports the allotetraploid origin hypothesis of Bauhinia.</title>
        <authorList>
            <person name="Zhong Y."/>
            <person name="Chen Y."/>
            <person name="Zheng D."/>
            <person name="Pang J."/>
            <person name="Liu Y."/>
            <person name="Luo S."/>
            <person name="Meng S."/>
            <person name="Qian L."/>
            <person name="Wei D."/>
            <person name="Dai S."/>
            <person name="Zhou R."/>
        </authorList>
    </citation>
    <scope>NUCLEOTIDE SEQUENCE [LARGE SCALE GENOMIC DNA]</scope>
    <source>
        <strain evidence="1">BV-YZ2020</strain>
    </source>
</reference>
<sequence length="67" mass="7663">MLGNSKVAVLKTRILECWGSVFLRFTFHNEEKLTLSSTLNFSGYFERSVKEAFTSMPFDDNILSHNG</sequence>
<gene>
    <name evidence="1" type="ORF">L6164_018338</name>
</gene>
<evidence type="ECO:0000313" key="2">
    <source>
        <dbReference type="Proteomes" id="UP000828941"/>
    </source>
</evidence>